<keyword evidence="2" id="KW-0560">Oxidoreductase</keyword>
<dbReference type="Gene3D" id="3.40.50.720">
    <property type="entry name" value="NAD(P)-binding Rossmann-like Domain"/>
    <property type="match status" value="1"/>
</dbReference>
<dbReference type="FunFam" id="3.40.50.720:FF:000084">
    <property type="entry name" value="Short-chain dehydrogenase reductase"/>
    <property type="match status" value="1"/>
</dbReference>
<reference evidence="2" key="2">
    <citation type="submission" date="2021-01" db="EMBL/GenBank/DDBJ databases">
        <authorList>
            <person name="Hahn C.R."/>
            <person name="Youssef N.H."/>
            <person name="Elshahed M."/>
        </authorList>
    </citation>
    <scope>NUCLEOTIDE SEQUENCE</scope>
    <source>
        <strain evidence="2">Zod_Metabat.24</strain>
    </source>
</reference>
<evidence type="ECO:0000313" key="2">
    <source>
        <dbReference type="EMBL" id="MBN1572586.1"/>
    </source>
</evidence>
<dbReference type="AlphaFoldDB" id="A0A9D8KC22"/>
<proteinExistence type="inferred from homology"/>
<protein>
    <submittedName>
        <fullName evidence="2">Glucose 1-dehydrogenase</fullName>
        <ecNumber evidence="2">1.1.1.47</ecNumber>
    </submittedName>
</protein>
<dbReference type="Proteomes" id="UP000809273">
    <property type="component" value="Unassembled WGS sequence"/>
</dbReference>
<dbReference type="InterPro" id="IPR036291">
    <property type="entry name" value="NAD(P)-bd_dom_sf"/>
</dbReference>
<gene>
    <name evidence="2" type="ORF">JW984_05240</name>
</gene>
<dbReference type="EMBL" id="JAFGIX010000025">
    <property type="protein sequence ID" value="MBN1572586.1"/>
    <property type="molecule type" value="Genomic_DNA"/>
</dbReference>
<sequence length="254" mass="26974">MYLEKFRLDGKTAIVTGGSRGIGREIALALSEAGANVTVASRKLEALKEVVAEIEADGGKGHAVSAHAGNLEALESIVNETVEKFGSVDILVNNAAINPKFGPVEDMDEALFNKMIDVNLKAYLFLSKMVLGPMEKAGGGSIINISSIEAFSPSFGTGVYNITKASVVMLTKVLAKEWASKNIRVNTIAPGLIKTHFSEMLWSADEILKIYLNHCPMGRIGEAYEVAGLALFLASNASSYTTGTILTADGGYLL</sequence>
<dbReference type="GO" id="GO:0047936">
    <property type="term" value="F:glucose 1-dehydrogenase [NAD(P)+] activity"/>
    <property type="evidence" value="ECO:0007669"/>
    <property type="project" value="UniProtKB-EC"/>
</dbReference>
<comment type="similarity">
    <text evidence="1">Belongs to the short-chain dehydrogenases/reductases (SDR) family.</text>
</comment>
<dbReference type="InterPro" id="IPR020904">
    <property type="entry name" value="Sc_DH/Rdtase_CS"/>
</dbReference>
<dbReference type="PANTHER" id="PTHR43943:SF2">
    <property type="entry name" value="DEHYDROGENASE_REDUCTASE 4"/>
    <property type="match status" value="1"/>
</dbReference>
<dbReference type="InterPro" id="IPR002347">
    <property type="entry name" value="SDR_fam"/>
</dbReference>
<organism evidence="2 3">
    <name type="scientific">Candidatus Zymogenus saltonus</name>
    <dbReference type="NCBI Taxonomy" id="2844893"/>
    <lineage>
        <taxon>Bacteria</taxon>
        <taxon>Deltaproteobacteria</taxon>
        <taxon>Candidatus Zymogenia</taxon>
        <taxon>Candidatus Zymogeniales</taxon>
        <taxon>Candidatus Zymogenaceae</taxon>
        <taxon>Candidatus Zymogenus</taxon>
    </lineage>
</organism>
<evidence type="ECO:0000256" key="1">
    <source>
        <dbReference type="ARBA" id="ARBA00006484"/>
    </source>
</evidence>
<dbReference type="Pfam" id="PF13561">
    <property type="entry name" value="adh_short_C2"/>
    <property type="match status" value="1"/>
</dbReference>
<dbReference type="EC" id="1.1.1.47" evidence="2"/>
<comment type="caution">
    <text evidence="2">The sequence shown here is derived from an EMBL/GenBank/DDBJ whole genome shotgun (WGS) entry which is preliminary data.</text>
</comment>
<dbReference type="SUPFAM" id="SSF51735">
    <property type="entry name" value="NAD(P)-binding Rossmann-fold domains"/>
    <property type="match status" value="1"/>
</dbReference>
<evidence type="ECO:0000313" key="3">
    <source>
        <dbReference type="Proteomes" id="UP000809273"/>
    </source>
</evidence>
<dbReference type="PROSITE" id="PS00061">
    <property type="entry name" value="ADH_SHORT"/>
    <property type="match status" value="1"/>
</dbReference>
<dbReference type="PRINTS" id="PR00080">
    <property type="entry name" value="SDRFAMILY"/>
</dbReference>
<dbReference type="NCBIfam" id="NF005559">
    <property type="entry name" value="PRK07231.1"/>
    <property type="match status" value="1"/>
</dbReference>
<dbReference type="CDD" id="cd05233">
    <property type="entry name" value="SDR_c"/>
    <property type="match status" value="1"/>
</dbReference>
<name>A0A9D8KC22_9DELT</name>
<accession>A0A9D8KC22</accession>
<dbReference type="PANTHER" id="PTHR43943">
    <property type="entry name" value="DEHYDROGENASE/REDUCTASE (SDR FAMILY) MEMBER 4"/>
    <property type="match status" value="1"/>
</dbReference>
<reference evidence="2" key="1">
    <citation type="journal article" date="2021" name="Environ. Microbiol.">
        <title>Genomic characterization of three novel Desulfobacterota classes expand the metabolic and phylogenetic diversity of the phylum.</title>
        <authorList>
            <person name="Murphy C.L."/>
            <person name="Biggerstaff J."/>
            <person name="Eichhorn A."/>
            <person name="Ewing E."/>
            <person name="Shahan R."/>
            <person name="Soriano D."/>
            <person name="Stewart S."/>
            <person name="VanMol K."/>
            <person name="Walker R."/>
            <person name="Walters P."/>
            <person name="Elshahed M.S."/>
            <person name="Youssef N.H."/>
        </authorList>
    </citation>
    <scope>NUCLEOTIDE SEQUENCE</scope>
    <source>
        <strain evidence="2">Zod_Metabat.24</strain>
    </source>
</reference>
<dbReference type="PRINTS" id="PR00081">
    <property type="entry name" value="GDHRDH"/>
</dbReference>